<evidence type="ECO:0000256" key="3">
    <source>
        <dbReference type="ARBA" id="ARBA00022634"/>
    </source>
</evidence>
<gene>
    <name evidence="7" type="ORF">LCGC14_0918860</name>
</gene>
<evidence type="ECO:0000256" key="5">
    <source>
        <dbReference type="ARBA" id="ARBA00047754"/>
    </source>
</evidence>
<keyword evidence="4" id="KW-0547">Nucleotide-binding</keyword>
<dbReference type="EC" id="1.17.4.1" evidence="2"/>
<organism evidence="7">
    <name type="scientific">marine sediment metagenome</name>
    <dbReference type="NCBI Taxonomy" id="412755"/>
    <lineage>
        <taxon>unclassified sequences</taxon>
        <taxon>metagenomes</taxon>
        <taxon>ecological metagenomes</taxon>
    </lineage>
</organism>
<dbReference type="EMBL" id="LAZR01003094">
    <property type="protein sequence ID" value="KKN22080.1"/>
    <property type="molecule type" value="Genomic_DNA"/>
</dbReference>
<dbReference type="GO" id="GO:0000166">
    <property type="term" value="F:nucleotide binding"/>
    <property type="evidence" value="ECO:0007669"/>
    <property type="project" value="UniProtKB-KW"/>
</dbReference>
<dbReference type="Pfam" id="PF12637">
    <property type="entry name" value="TSCPD"/>
    <property type="match status" value="1"/>
</dbReference>
<evidence type="ECO:0000256" key="1">
    <source>
        <dbReference type="ARBA" id="ARBA00007405"/>
    </source>
</evidence>
<evidence type="ECO:0000313" key="7">
    <source>
        <dbReference type="EMBL" id="KKN22080.1"/>
    </source>
</evidence>
<dbReference type="GO" id="GO:0071897">
    <property type="term" value="P:DNA biosynthetic process"/>
    <property type="evidence" value="ECO:0007669"/>
    <property type="project" value="UniProtKB-KW"/>
</dbReference>
<evidence type="ECO:0000256" key="4">
    <source>
        <dbReference type="ARBA" id="ARBA00022741"/>
    </source>
</evidence>
<feature type="domain" description="TSCPD" evidence="6">
    <location>
        <begin position="3"/>
        <end position="107"/>
    </location>
</feature>
<comment type="similarity">
    <text evidence="1">Belongs to the ribonucleoside diphosphate reductase class-2 family.</text>
</comment>
<accession>A0A0F9NRJ9</accession>
<dbReference type="AlphaFoldDB" id="A0A0F9NRJ9"/>
<dbReference type="InterPro" id="IPR024434">
    <property type="entry name" value="TSCPD_dom"/>
</dbReference>
<comment type="caution">
    <text evidence="7">The sequence shown here is derived from an EMBL/GenBank/DDBJ whole genome shotgun (WGS) entry which is preliminary data.</text>
</comment>
<dbReference type="GO" id="GO:0004748">
    <property type="term" value="F:ribonucleoside-diphosphate reductase activity, thioredoxin disulfide as acceptor"/>
    <property type="evidence" value="ECO:0007669"/>
    <property type="project" value="UniProtKB-EC"/>
</dbReference>
<comment type="catalytic activity">
    <reaction evidence="5">
        <text>a 2'-deoxyribonucleoside 5'-diphosphate + [thioredoxin]-disulfide + H2O = a ribonucleoside 5'-diphosphate + [thioredoxin]-dithiol</text>
        <dbReference type="Rhea" id="RHEA:23252"/>
        <dbReference type="Rhea" id="RHEA-COMP:10698"/>
        <dbReference type="Rhea" id="RHEA-COMP:10700"/>
        <dbReference type="ChEBI" id="CHEBI:15377"/>
        <dbReference type="ChEBI" id="CHEBI:29950"/>
        <dbReference type="ChEBI" id="CHEBI:50058"/>
        <dbReference type="ChEBI" id="CHEBI:57930"/>
        <dbReference type="ChEBI" id="CHEBI:73316"/>
        <dbReference type="EC" id="1.17.4.1"/>
    </reaction>
</comment>
<evidence type="ECO:0000259" key="6">
    <source>
        <dbReference type="Pfam" id="PF12637"/>
    </source>
</evidence>
<proteinExistence type="inferred from homology"/>
<reference evidence="7" key="1">
    <citation type="journal article" date="2015" name="Nature">
        <title>Complex archaea that bridge the gap between prokaryotes and eukaryotes.</title>
        <authorList>
            <person name="Spang A."/>
            <person name="Saw J.H."/>
            <person name="Jorgensen S.L."/>
            <person name="Zaremba-Niedzwiedzka K."/>
            <person name="Martijn J."/>
            <person name="Lind A.E."/>
            <person name="van Eijk R."/>
            <person name="Schleper C."/>
            <person name="Guy L."/>
            <person name="Ettema T.J."/>
        </authorList>
    </citation>
    <scope>NUCLEOTIDE SEQUENCE</scope>
</reference>
<keyword evidence="3" id="KW-0237">DNA synthesis</keyword>
<sequence length="110" mass="12067">MNRKYKRPPTLSGPTIKVETGHGTLYVTINYHKGDWPHPVEIIARMGKAGGCNGAWLESTTRLASLALQRGTPLQDVIEELEGVTCCPLTGKNKSPSDALAQVLREYQYA</sequence>
<evidence type="ECO:0000256" key="2">
    <source>
        <dbReference type="ARBA" id="ARBA00012274"/>
    </source>
</evidence>
<name>A0A0F9NRJ9_9ZZZZ</name>
<protein>
    <recommendedName>
        <fullName evidence="2">ribonucleoside-diphosphate reductase</fullName>
        <ecNumber evidence="2">1.17.4.1</ecNumber>
    </recommendedName>
</protein>